<evidence type="ECO:0000256" key="2">
    <source>
        <dbReference type="ARBA" id="ARBA00007639"/>
    </source>
</evidence>
<keyword evidence="3" id="KW-0732">Signal</keyword>
<dbReference type="PANTHER" id="PTHR46847">
    <property type="entry name" value="D-ALLOSE-BINDING PERIPLASMIC PROTEIN-RELATED"/>
    <property type="match status" value="1"/>
</dbReference>
<dbReference type="GO" id="GO:0030246">
    <property type="term" value="F:carbohydrate binding"/>
    <property type="evidence" value="ECO:0007669"/>
    <property type="project" value="UniProtKB-ARBA"/>
</dbReference>
<dbReference type="RefSeq" id="WP_353713603.1">
    <property type="nucleotide sequence ID" value="NZ_CP159280.1"/>
</dbReference>
<proteinExistence type="inferred from homology"/>
<dbReference type="InterPro" id="IPR028082">
    <property type="entry name" value="Peripla_BP_I"/>
</dbReference>
<dbReference type="Pfam" id="PF13407">
    <property type="entry name" value="Peripla_BP_4"/>
    <property type="match status" value="1"/>
</dbReference>
<organism evidence="5">
    <name type="scientific">Arthrobacter sp. K5</name>
    <dbReference type="NCBI Taxonomy" id="2839623"/>
    <lineage>
        <taxon>Bacteria</taxon>
        <taxon>Bacillati</taxon>
        <taxon>Actinomycetota</taxon>
        <taxon>Actinomycetes</taxon>
        <taxon>Micrococcales</taxon>
        <taxon>Micrococcaceae</taxon>
        <taxon>Arthrobacter</taxon>
    </lineage>
</organism>
<accession>A0AAU8EWG3</accession>
<dbReference type="PANTHER" id="PTHR46847:SF1">
    <property type="entry name" value="D-ALLOSE-BINDING PERIPLASMIC PROTEIN-RELATED"/>
    <property type="match status" value="1"/>
</dbReference>
<comment type="similarity">
    <text evidence="2">Belongs to the bacterial solute-binding protein 2 family.</text>
</comment>
<evidence type="ECO:0000259" key="4">
    <source>
        <dbReference type="Pfam" id="PF13407"/>
    </source>
</evidence>
<geneLocation type="plasmid" evidence="5">
    <name>unnamed</name>
</geneLocation>
<keyword evidence="5" id="KW-0614">Plasmid</keyword>
<gene>
    <name evidence="5" type="ORF">ABRP34_22725</name>
</gene>
<dbReference type="CDD" id="cd01536">
    <property type="entry name" value="PBP1_ABC_sugar_binding-like"/>
    <property type="match status" value="1"/>
</dbReference>
<dbReference type="Gene3D" id="3.40.50.2300">
    <property type="match status" value="2"/>
</dbReference>
<dbReference type="GO" id="GO:0030313">
    <property type="term" value="C:cell envelope"/>
    <property type="evidence" value="ECO:0007669"/>
    <property type="project" value="UniProtKB-SubCell"/>
</dbReference>
<comment type="subcellular location">
    <subcellularLocation>
        <location evidence="1">Cell envelope</location>
    </subcellularLocation>
</comment>
<evidence type="ECO:0000256" key="1">
    <source>
        <dbReference type="ARBA" id="ARBA00004196"/>
    </source>
</evidence>
<feature type="domain" description="Periplasmic binding protein" evidence="4">
    <location>
        <begin position="29"/>
        <end position="293"/>
    </location>
</feature>
<protein>
    <submittedName>
        <fullName evidence="5">Sugar ABC transporter substrate-binding protein</fullName>
    </submittedName>
</protein>
<sequence length="329" mass="34107">MALSVVSALSACGSPSGSSNSASDTTPKIAYFMGSRSNSYMSASLDGIEEVAKKYGGTVTAFDGKFDPATQQAQIQDALASGKFNAFIVGAVNNTALVPVLEDAISQGIKVASNGFPLGPDISTNKAQLDGQVMSAVGSSTRYGELIGTATTEACASKNPCKVVYMSGDPKVAFEKIKFESFEKAIAGHKNVQVVTRVQSEYLADPARQVMQDVLQSHPDIDVVASNGDQMADGSAQAGTAAGAHFVVIGQGASEIAYKGVMSGKWYASAIGLPKDEGVLTAEAVAKALKGEKVSPDFADPAAVAGYTEGLLTKDFIKQHPDFKPQWSG</sequence>
<evidence type="ECO:0000313" key="5">
    <source>
        <dbReference type="EMBL" id="XCH13922.1"/>
    </source>
</evidence>
<dbReference type="InterPro" id="IPR025997">
    <property type="entry name" value="SBP_2_dom"/>
</dbReference>
<name>A0AAU8EWG3_9MICC</name>
<dbReference type="EMBL" id="CP159280">
    <property type="protein sequence ID" value="XCH13922.1"/>
    <property type="molecule type" value="Genomic_DNA"/>
</dbReference>
<evidence type="ECO:0000256" key="3">
    <source>
        <dbReference type="ARBA" id="ARBA00022729"/>
    </source>
</evidence>
<reference evidence="5" key="1">
    <citation type="submission" date="2024-06" db="EMBL/GenBank/DDBJ databases">
        <title>Biodegradation of dimethachlon by Arthrobacter sp. K5: mechanistic insights and ecological implications.</title>
        <authorList>
            <person name="Hu S."/>
            <person name="Lu P."/>
        </authorList>
    </citation>
    <scope>NUCLEOTIDE SEQUENCE</scope>
    <source>
        <strain evidence="5">K5</strain>
        <plasmid evidence="5">unnamed</plasmid>
    </source>
</reference>
<dbReference type="AlphaFoldDB" id="A0AAU8EWG3"/>
<dbReference type="SUPFAM" id="SSF53822">
    <property type="entry name" value="Periplasmic binding protein-like I"/>
    <property type="match status" value="1"/>
</dbReference>